<dbReference type="FunFam" id="3.40.50.1860:FF:000002">
    <property type="entry name" value="Glutamate racemase"/>
    <property type="match status" value="1"/>
</dbReference>
<dbReference type="GO" id="GO:0035870">
    <property type="term" value="F:dITP diphosphatase activity"/>
    <property type="evidence" value="ECO:0007669"/>
    <property type="project" value="UniProtKB-UniRule"/>
</dbReference>
<dbReference type="PROSITE" id="PS00923">
    <property type="entry name" value="ASP_GLU_RACEMASE_1"/>
    <property type="match status" value="1"/>
</dbReference>
<dbReference type="InterPro" id="IPR001920">
    <property type="entry name" value="Asp/Glu_race"/>
</dbReference>
<dbReference type="FunFam" id="3.90.950.10:FF:000001">
    <property type="entry name" value="dITP/XTP pyrophosphatase"/>
    <property type="match status" value="1"/>
</dbReference>
<feature type="binding site" evidence="16">
    <location>
        <begin position="461"/>
        <end position="464"/>
    </location>
    <ligand>
        <name>substrate</name>
    </ligand>
</feature>
<dbReference type="GO" id="GO:0009146">
    <property type="term" value="P:purine nucleoside triphosphate catabolic process"/>
    <property type="evidence" value="ECO:0007669"/>
    <property type="project" value="UniProtKB-UniRule"/>
</dbReference>
<feature type="binding site" evidence="16">
    <location>
        <position position="379"/>
    </location>
    <ligand>
        <name>substrate</name>
    </ligand>
</feature>
<dbReference type="GO" id="GO:0009252">
    <property type="term" value="P:peptidoglycan biosynthetic process"/>
    <property type="evidence" value="ECO:0007669"/>
    <property type="project" value="UniProtKB-UniRule"/>
</dbReference>
<evidence type="ECO:0000256" key="12">
    <source>
        <dbReference type="ARBA" id="ARBA00023316"/>
    </source>
</evidence>
<dbReference type="InterPro" id="IPR002637">
    <property type="entry name" value="RdgB/HAM1"/>
</dbReference>
<dbReference type="GO" id="GO:0046872">
    <property type="term" value="F:metal ion binding"/>
    <property type="evidence" value="ECO:0007669"/>
    <property type="project" value="UniProtKB-KW"/>
</dbReference>
<dbReference type="EMBL" id="JACHYA010000001">
    <property type="protein sequence ID" value="MBB3170811.1"/>
    <property type="molecule type" value="Genomic_DNA"/>
</dbReference>
<feature type="binding site" evidence="16">
    <location>
        <begin position="315"/>
        <end position="320"/>
    </location>
    <ligand>
        <name>substrate</name>
    </ligand>
</feature>
<dbReference type="RefSeq" id="WP_123185867.1">
    <property type="nucleotide sequence ID" value="NZ_JACHYA010000001.1"/>
</dbReference>
<dbReference type="EC" id="5.1.1.3" evidence="15"/>
<comment type="function">
    <text evidence="16">Pyrophosphatase that catalyzes the hydrolysis of nucleoside triphosphates to their monophosphate derivatives, with a high preference for the non-canonical purine nucleotides XTP (xanthosine triphosphate), dITP (deoxyinosine triphosphate) and ITP. Seems to function as a house-cleaning enzyme that removes non-canonical purine nucleotides from the nucleotide pool, thus preventing their incorporation into DNA/RNA and avoiding chromosomal lesions.</text>
</comment>
<comment type="catalytic activity">
    <reaction evidence="16">
        <text>ITP + H2O = IMP + diphosphate + H(+)</text>
        <dbReference type="Rhea" id="RHEA:29399"/>
        <dbReference type="ChEBI" id="CHEBI:15377"/>
        <dbReference type="ChEBI" id="CHEBI:15378"/>
        <dbReference type="ChEBI" id="CHEBI:33019"/>
        <dbReference type="ChEBI" id="CHEBI:58053"/>
        <dbReference type="ChEBI" id="CHEBI:61402"/>
        <dbReference type="EC" id="3.6.1.66"/>
    </reaction>
</comment>
<evidence type="ECO:0000313" key="18">
    <source>
        <dbReference type="EMBL" id="MBB3170811.1"/>
    </source>
</evidence>
<dbReference type="PROSITE" id="PS00924">
    <property type="entry name" value="ASP_GLU_RACEMASE_2"/>
    <property type="match status" value="1"/>
</dbReference>
<evidence type="ECO:0000256" key="16">
    <source>
        <dbReference type="HAMAP-Rule" id="MF_01405"/>
    </source>
</evidence>
<dbReference type="Proteomes" id="UP000530850">
    <property type="component" value="Unassembled WGS sequence"/>
</dbReference>
<dbReference type="NCBIfam" id="TIGR00067">
    <property type="entry name" value="glut_race"/>
    <property type="match status" value="1"/>
</dbReference>
<dbReference type="InterPro" id="IPR004391">
    <property type="entry name" value="Glu_race"/>
</dbReference>
<feature type="binding site" evidence="15">
    <location>
        <begin position="18"/>
        <end position="19"/>
    </location>
    <ligand>
        <name>substrate</name>
    </ligand>
</feature>
<reference evidence="18 19" key="1">
    <citation type="submission" date="2020-08" db="EMBL/GenBank/DDBJ databases">
        <title>Sequencing the genomes of 1000 actinobacteria strains.</title>
        <authorList>
            <person name="Klenk H.-P."/>
        </authorList>
    </citation>
    <scope>NUCLEOTIDE SEQUENCE [LARGE SCALE GENOMIC DNA]</scope>
    <source>
        <strain evidence="18 19">DSM 22242</strain>
    </source>
</reference>
<sequence>MAYFSETASNNAPIGIFDSGLGGFTVAREIVAALPHESIVYAGDTARCPYGPRDQREVDAFVQQICSWLVSRGVKMIVIACNTATAAGLAHAQRTMPVPVVGVVEPGARAAVMTTRTRRVGVVATQGTIDSGAYERAITNIDAGIQVLSAPTQRFVEIAEQGLRGEEVRFSGYDQLVAAGFDRPEYHAVAEGYLAPFRQAHVDTLVLGCTHFPLLAGLIGQTLGPEVQLISSATETARDVAEILRRRRAFADEGHRPTYQFYTSGSDCEEFAHLGALVMGVSPQCAETVDFGELHPPELTTAKENIVEKKVVIATNNAHKVSEITTALDFAGWQYSTLRDAGLVSNPVEDADSFEGNARIKARAAHELSGGLAALADDSGLVVDALDGAPGVFSSRYAGEDGNDAANNEKLLKELADLPFEQRTARFVCTLVFIDEDGSETVARGTIEGKIGFEEKGSGGFGYDPLFYPDFYDGKLTLAEVPQADKNAISHRGNALRQLKALLEAK</sequence>
<keyword evidence="8 15" id="KW-0133">Cell shape</keyword>
<comment type="catalytic activity">
    <reaction evidence="14 16">
        <text>XTP + H2O = XMP + diphosphate + H(+)</text>
        <dbReference type="Rhea" id="RHEA:28610"/>
        <dbReference type="ChEBI" id="CHEBI:15377"/>
        <dbReference type="ChEBI" id="CHEBI:15378"/>
        <dbReference type="ChEBI" id="CHEBI:33019"/>
        <dbReference type="ChEBI" id="CHEBI:57464"/>
        <dbReference type="ChEBI" id="CHEBI:61314"/>
        <dbReference type="EC" id="3.6.1.66"/>
    </reaction>
</comment>
<comment type="subunit">
    <text evidence="3 16">Homodimer.</text>
</comment>
<dbReference type="GO" id="GO:0036220">
    <property type="term" value="F:ITP diphosphatase activity"/>
    <property type="evidence" value="ECO:0007669"/>
    <property type="project" value="UniProtKB-UniRule"/>
</dbReference>
<dbReference type="UniPathway" id="UPA00219"/>
<dbReference type="GeneID" id="93357749"/>
<keyword evidence="5 16" id="KW-0547">Nucleotide-binding</keyword>
<evidence type="ECO:0000313" key="19">
    <source>
        <dbReference type="Proteomes" id="UP000530850"/>
    </source>
</evidence>
<dbReference type="Gene3D" id="3.90.950.10">
    <property type="match status" value="1"/>
</dbReference>
<dbReference type="HAMAP" id="MF_00258">
    <property type="entry name" value="Glu_racemase"/>
    <property type="match status" value="1"/>
</dbReference>
<feature type="binding site" evidence="16">
    <location>
        <position position="378"/>
    </location>
    <ligand>
        <name>Mg(2+)</name>
        <dbReference type="ChEBI" id="CHEBI:18420"/>
    </ligand>
</feature>
<dbReference type="HAMAP" id="MF_01405">
    <property type="entry name" value="Non_canon_purine_NTPase"/>
    <property type="match status" value="1"/>
</dbReference>
<dbReference type="InterPro" id="IPR033134">
    <property type="entry name" value="Asp/Glu_racemase_AS_2"/>
</dbReference>
<evidence type="ECO:0000256" key="17">
    <source>
        <dbReference type="RuleBase" id="RU003781"/>
    </source>
</evidence>
<feature type="active site" description="Proton acceptor" evidence="16">
    <location>
        <position position="378"/>
    </location>
</feature>
<protein>
    <recommendedName>
        <fullName evidence="15 16">Multifunctional fusion protein</fullName>
    </recommendedName>
    <domain>
        <recommendedName>
            <fullName evidence="16">dITP/XTP pyrophosphatase</fullName>
            <ecNumber evidence="16">3.6.1.66</ecNumber>
        </recommendedName>
        <alternativeName>
            <fullName evidence="16">Non-canonical purine NTP pyrophosphatase</fullName>
        </alternativeName>
        <alternativeName>
            <fullName evidence="16">Non-standard purine NTP pyrophosphatase</fullName>
        </alternativeName>
        <alternativeName>
            <fullName evidence="16">Nucleoside-triphosphate diphosphatase</fullName>
        </alternativeName>
        <alternativeName>
            <fullName evidence="16">Nucleoside-triphosphate pyrophosphatase</fullName>
            <shortName evidence="16">NTPase</shortName>
        </alternativeName>
    </domain>
    <domain>
        <recommendedName>
            <fullName evidence="15">Glutamate racemase</fullName>
            <ecNumber evidence="15">5.1.1.3</ecNumber>
        </recommendedName>
    </domain>
</protein>
<keyword evidence="11 15" id="KW-0413">Isomerase</keyword>
<dbReference type="GO" id="GO:0009117">
    <property type="term" value="P:nucleotide metabolic process"/>
    <property type="evidence" value="ECO:0007669"/>
    <property type="project" value="UniProtKB-KW"/>
</dbReference>
<comment type="cofactor">
    <cofactor evidence="16">
        <name>Mg(2+)</name>
        <dbReference type="ChEBI" id="CHEBI:18420"/>
    </cofactor>
    <text evidence="16">Binds 1 Mg(2+) ion per subunit.</text>
</comment>
<evidence type="ECO:0000256" key="10">
    <source>
        <dbReference type="ARBA" id="ARBA00023080"/>
    </source>
</evidence>
<keyword evidence="10 16" id="KW-0546">Nucleotide metabolism</keyword>
<evidence type="ECO:0000256" key="9">
    <source>
        <dbReference type="ARBA" id="ARBA00022984"/>
    </source>
</evidence>
<comment type="catalytic activity">
    <reaction evidence="13 16">
        <text>dITP + H2O = dIMP + diphosphate + H(+)</text>
        <dbReference type="Rhea" id="RHEA:28342"/>
        <dbReference type="ChEBI" id="CHEBI:15377"/>
        <dbReference type="ChEBI" id="CHEBI:15378"/>
        <dbReference type="ChEBI" id="CHEBI:33019"/>
        <dbReference type="ChEBI" id="CHEBI:61194"/>
        <dbReference type="ChEBI" id="CHEBI:61382"/>
        <dbReference type="EC" id="3.6.1.66"/>
    </reaction>
</comment>
<dbReference type="InterPro" id="IPR015942">
    <property type="entry name" value="Asp/Glu/hydantoin_racemase"/>
</dbReference>
<evidence type="ECO:0000256" key="1">
    <source>
        <dbReference type="ARBA" id="ARBA00001602"/>
    </source>
</evidence>
<evidence type="ECO:0000256" key="6">
    <source>
        <dbReference type="ARBA" id="ARBA00022801"/>
    </source>
</evidence>
<comment type="catalytic activity">
    <reaction evidence="1 15">
        <text>L-glutamate = D-glutamate</text>
        <dbReference type="Rhea" id="RHEA:12813"/>
        <dbReference type="ChEBI" id="CHEBI:29985"/>
        <dbReference type="ChEBI" id="CHEBI:29986"/>
        <dbReference type="EC" id="5.1.1.3"/>
    </reaction>
</comment>
<organism evidence="18 19">
    <name type="scientific">Parvibacter caecicola</name>
    <dbReference type="NCBI Taxonomy" id="747645"/>
    <lineage>
        <taxon>Bacteria</taxon>
        <taxon>Bacillati</taxon>
        <taxon>Actinomycetota</taxon>
        <taxon>Coriobacteriia</taxon>
        <taxon>Coriobacteriales</taxon>
        <taxon>Coriobacteriaceae</taxon>
        <taxon>Parvibacter</taxon>
    </lineage>
</organism>
<dbReference type="SUPFAM" id="SSF52972">
    <property type="entry name" value="ITPase-like"/>
    <property type="match status" value="1"/>
</dbReference>
<comment type="pathway">
    <text evidence="15">Cell wall biogenesis; peptidoglycan biosynthesis.</text>
</comment>
<name>A0A7W5D1L6_9ACTN</name>
<dbReference type="InterPro" id="IPR020922">
    <property type="entry name" value="dITP/XTP_pyrophosphatase"/>
</dbReference>
<comment type="similarity">
    <text evidence="15">Belongs to the aspartate/glutamate racemases family.</text>
</comment>
<evidence type="ECO:0000256" key="4">
    <source>
        <dbReference type="ARBA" id="ARBA00022723"/>
    </source>
</evidence>
<proteinExistence type="inferred from homology"/>
<evidence type="ECO:0000256" key="7">
    <source>
        <dbReference type="ARBA" id="ARBA00022842"/>
    </source>
</evidence>
<keyword evidence="9 15" id="KW-0573">Peptidoglycan synthesis</keyword>
<keyword evidence="12 15" id="KW-0961">Cell wall biogenesis/degradation</keyword>
<dbReference type="GO" id="GO:0017111">
    <property type="term" value="F:ribonucleoside triphosphate phosphatase activity"/>
    <property type="evidence" value="ECO:0007669"/>
    <property type="project" value="InterPro"/>
</dbReference>
<dbReference type="GO" id="GO:0005829">
    <property type="term" value="C:cytosol"/>
    <property type="evidence" value="ECO:0007669"/>
    <property type="project" value="TreeGrafter"/>
</dbReference>
<dbReference type="GO" id="GO:0008881">
    <property type="term" value="F:glutamate racemase activity"/>
    <property type="evidence" value="ECO:0007669"/>
    <property type="project" value="UniProtKB-UniRule"/>
</dbReference>
<feature type="binding site" evidence="16">
    <location>
        <begin position="491"/>
        <end position="492"/>
    </location>
    <ligand>
        <name>substrate</name>
    </ligand>
</feature>
<evidence type="ECO:0000256" key="15">
    <source>
        <dbReference type="HAMAP-Rule" id="MF_00258"/>
    </source>
</evidence>
<dbReference type="GO" id="GO:0071555">
    <property type="term" value="P:cell wall organization"/>
    <property type="evidence" value="ECO:0007669"/>
    <property type="project" value="UniProtKB-KW"/>
</dbReference>
<dbReference type="SUPFAM" id="SSF53681">
    <property type="entry name" value="Aspartate/glutamate racemase"/>
    <property type="match status" value="2"/>
</dbReference>
<dbReference type="NCBIfam" id="TIGR00042">
    <property type="entry name" value="RdgB/HAM1 family non-canonical purine NTP pyrophosphatase"/>
    <property type="match status" value="1"/>
</dbReference>
<evidence type="ECO:0000256" key="14">
    <source>
        <dbReference type="ARBA" id="ARBA00052017"/>
    </source>
</evidence>
<comment type="caution">
    <text evidence="18">The sequence shown here is derived from an EMBL/GenBank/DDBJ whole genome shotgun (WGS) entry which is preliminary data.</text>
</comment>
<evidence type="ECO:0000256" key="2">
    <source>
        <dbReference type="ARBA" id="ARBA00008023"/>
    </source>
</evidence>
<feature type="binding site" evidence="15">
    <location>
        <begin position="210"/>
        <end position="211"/>
    </location>
    <ligand>
        <name>substrate</name>
    </ligand>
</feature>
<feature type="active site" description="Proton donor/acceptor" evidence="15">
    <location>
        <position position="209"/>
    </location>
</feature>
<dbReference type="AlphaFoldDB" id="A0A7W5D1L6"/>
<gene>
    <name evidence="15" type="primary">murI</name>
    <name evidence="18" type="ORF">FHR31_000591</name>
</gene>
<evidence type="ECO:0000256" key="5">
    <source>
        <dbReference type="ARBA" id="ARBA00022741"/>
    </source>
</evidence>
<accession>A0A7W5D1L6</accession>
<feature type="binding site" evidence="15">
    <location>
        <begin position="50"/>
        <end position="51"/>
    </location>
    <ligand>
        <name>substrate</name>
    </ligand>
</feature>
<dbReference type="CDD" id="cd00515">
    <property type="entry name" value="HAM1"/>
    <property type="match status" value="1"/>
</dbReference>
<dbReference type="Pfam" id="PF01177">
    <property type="entry name" value="Asp_Glu_race"/>
    <property type="match status" value="1"/>
</dbReference>
<keyword evidence="7 16" id="KW-0460">Magnesium</keyword>
<dbReference type="GO" id="GO:0000166">
    <property type="term" value="F:nucleotide binding"/>
    <property type="evidence" value="ECO:0007669"/>
    <property type="project" value="UniProtKB-KW"/>
</dbReference>
<dbReference type="InterPro" id="IPR018187">
    <property type="entry name" value="Asp/Glu_racemase_AS_1"/>
</dbReference>
<comment type="caution">
    <text evidence="16">Lacks conserved residue(s) required for the propagation of feature annotation.</text>
</comment>
<evidence type="ECO:0000256" key="8">
    <source>
        <dbReference type="ARBA" id="ARBA00022960"/>
    </source>
</evidence>
<feature type="binding site" evidence="15">
    <location>
        <begin position="82"/>
        <end position="83"/>
    </location>
    <ligand>
        <name>substrate</name>
    </ligand>
</feature>
<comment type="function">
    <text evidence="15">Provides the (R)-glutamate required for cell wall biosynthesis.</text>
</comment>
<dbReference type="GO" id="GO:0008360">
    <property type="term" value="P:regulation of cell shape"/>
    <property type="evidence" value="ECO:0007669"/>
    <property type="project" value="UniProtKB-KW"/>
</dbReference>
<feature type="binding site" evidence="16">
    <location>
        <position position="486"/>
    </location>
    <ligand>
        <name>substrate</name>
    </ligand>
</feature>
<feature type="active site" description="Proton donor/acceptor" evidence="15">
    <location>
        <position position="81"/>
    </location>
</feature>
<dbReference type="InterPro" id="IPR029001">
    <property type="entry name" value="ITPase-like_fam"/>
</dbReference>
<dbReference type="Gene3D" id="3.40.50.1860">
    <property type="match status" value="2"/>
</dbReference>
<comment type="similarity">
    <text evidence="2 16 17">Belongs to the HAM1 NTPase family.</text>
</comment>
<dbReference type="GO" id="GO:0036222">
    <property type="term" value="F:XTP diphosphatase activity"/>
    <property type="evidence" value="ECO:0007669"/>
    <property type="project" value="UniProtKB-UniRule"/>
</dbReference>
<dbReference type="PANTHER" id="PTHR11067:SF9">
    <property type="entry name" value="INOSINE TRIPHOSPHATE PYROPHOSPHATASE"/>
    <property type="match status" value="1"/>
</dbReference>
<dbReference type="EC" id="3.6.1.66" evidence="16"/>
<dbReference type="PANTHER" id="PTHR11067">
    <property type="entry name" value="INOSINE TRIPHOSPHATE PYROPHOSPHATASE/HAM1 PROTEIN"/>
    <property type="match status" value="1"/>
</dbReference>
<dbReference type="Pfam" id="PF01725">
    <property type="entry name" value="Ham1p_like"/>
    <property type="match status" value="1"/>
</dbReference>
<evidence type="ECO:0000256" key="13">
    <source>
        <dbReference type="ARBA" id="ARBA00051875"/>
    </source>
</evidence>
<keyword evidence="4 16" id="KW-0479">Metal-binding</keyword>
<keyword evidence="6 16" id="KW-0378">Hydrolase</keyword>
<evidence type="ECO:0000256" key="3">
    <source>
        <dbReference type="ARBA" id="ARBA00011738"/>
    </source>
</evidence>
<evidence type="ECO:0000256" key="11">
    <source>
        <dbReference type="ARBA" id="ARBA00023235"/>
    </source>
</evidence>